<dbReference type="Pfam" id="PF00171">
    <property type="entry name" value="Aldedh"/>
    <property type="match status" value="1"/>
</dbReference>
<dbReference type="InterPro" id="IPR016163">
    <property type="entry name" value="Ald_DH_C"/>
</dbReference>
<proteinExistence type="inferred from homology"/>
<name>A0A4V2FMZ1_9MICO</name>
<dbReference type="OrthoDB" id="6882680at2"/>
<dbReference type="CDD" id="cd07100">
    <property type="entry name" value="ALDH_SSADH1_GabD1"/>
    <property type="match status" value="1"/>
</dbReference>
<comment type="similarity">
    <text evidence="1">Belongs to the aldehyde dehydrogenase family.</text>
</comment>
<organism evidence="5 6">
    <name type="scientific">Leucobacter luti</name>
    <dbReference type="NCBI Taxonomy" id="340320"/>
    <lineage>
        <taxon>Bacteria</taxon>
        <taxon>Bacillati</taxon>
        <taxon>Actinomycetota</taxon>
        <taxon>Actinomycetes</taxon>
        <taxon>Micrococcales</taxon>
        <taxon>Microbacteriaceae</taxon>
        <taxon>Leucobacter</taxon>
    </lineage>
</organism>
<keyword evidence="2" id="KW-0521">NADP</keyword>
<dbReference type="Proteomes" id="UP000291832">
    <property type="component" value="Unassembled WGS sequence"/>
</dbReference>
<evidence type="ECO:0000313" key="6">
    <source>
        <dbReference type="Proteomes" id="UP000291832"/>
    </source>
</evidence>
<keyword evidence="6" id="KW-1185">Reference proteome</keyword>
<evidence type="ECO:0000313" key="5">
    <source>
        <dbReference type="EMBL" id="RZT59459.1"/>
    </source>
</evidence>
<dbReference type="InterPro" id="IPR047110">
    <property type="entry name" value="GABD/Sad-like"/>
</dbReference>
<dbReference type="InterPro" id="IPR016162">
    <property type="entry name" value="Ald_DH_N"/>
</dbReference>
<feature type="domain" description="Aldehyde dehydrogenase" evidence="4">
    <location>
        <begin position="4"/>
        <end position="448"/>
    </location>
</feature>
<comment type="caution">
    <text evidence="5">The sequence shown here is derived from an EMBL/GenBank/DDBJ whole genome shotgun (WGS) entry which is preliminary data.</text>
</comment>
<dbReference type="Gene3D" id="3.40.605.10">
    <property type="entry name" value="Aldehyde Dehydrogenase, Chain A, domain 1"/>
    <property type="match status" value="1"/>
</dbReference>
<dbReference type="PANTHER" id="PTHR43217:SF2">
    <property type="entry name" value="SUCCINATE-SEMIALDEHYDE DEHYDROGENASE [NADP(+)]"/>
    <property type="match status" value="1"/>
</dbReference>
<dbReference type="Gene3D" id="3.40.309.10">
    <property type="entry name" value="Aldehyde Dehydrogenase, Chain A, domain 2"/>
    <property type="match status" value="1"/>
</dbReference>
<accession>A0A4V2FMZ1</accession>
<dbReference type="GO" id="GO:0004030">
    <property type="term" value="F:aldehyde dehydrogenase [NAD(P)+] activity"/>
    <property type="evidence" value="ECO:0007669"/>
    <property type="project" value="InterPro"/>
</dbReference>
<dbReference type="InterPro" id="IPR044148">
    <property type="entry name" value="ALDH_GabD1-like"/>
</dbReference>
<evidence type="ECO:0000256" key="1">
    <source>
        <dbReference type="ARBA" id="ARBA00009986"/>
    </source>
</evidence>
<evidence type="ECO:0000256" key="2">
    <source>
        <dbReference type="ARBA" id="ARBA00022857"/>
    </source>
</evidence>
<dbReference type="EMBL" id="SHKI01000009">
    <property type="protein sequence ID" value="RZT59459.1"/>
    <property type="molecule type" value="Genomic_DNA"/>
</dbReference>
<dbReference type="AlphaFoldDB" id="A0A4V2FMZ1"/>
<keyword evidence="3" id="KW-0560">Oxidoreductase</keyword>
<dbReference type="RefSeq" id="WP_130455795.1">
    <property type="nucleotide sequence ID" value="NZ_QYAG01000002.1"/>
</dbReference>
<evidence type="ECO:0000256" key="3">
    <source>
        <dbReference type="ARBA" id="ARBA00023002"/>
    </source>
</evidence>
<evidence type="ECO:0000259" key="4">
    <source>
        <dbReference type="Pfam" id="PF00171"/>
    </source>
</evidence>
<dbReference type="GO" id="GO:0004777">
    <property type="term" value="F:succinate-semialdehyde dehydrogenase (NAD+) activity"/>
    <property type="evidence" value="ECO:0007669"/>
    <property type="project" value="TreeGrafter"/>
</dbReference>
<reference evidence="5 6" key="1">
    <citation type="journal article" date="2015" name="Stand. Genomic Sci.">
        <title>Genomic Encyclopedia of Bacterial and Archaeal Type Strains, Phase III: the genomes of soil and plant-associated and newly described type strains.</title>
        <authorList>
            <person name="Whitman W.B."/>
            <person name="Woyke T."/>
            <person name="Klenk H.P."/>
            <person name="Zhou Y."/>
            <person name="Lilburn T.G."/>
            <person name="Beck B.J."/>
            <person name="De Vos P."/>
            <person name="Vandamme P."/>
            <person name="Eisen J.A."/>
            <person name="Garrity G."/>
            <person name="Hugenholtz P."/>
            <person name="Kyrpides N.C."/>
        </authorList>
    </citation>
    <scope>NUCLEOTIDE SEQUENCE [LARGE SCALE GENOMIC DNA]</scope>
    <source>
        <strain evidence="5 6">RF6</strain>
    </source>
</reference>
<dbReference type="SUPFAM" id="SSF53720">
    <property type="entry name" value="ALDH-like"/>
    <property type="match status" value="1"/>
</dbReference>
<protein>
    <submittedName>
        <fullName evidence="5">Succinate-semialdehyde dehydrogenase/glutarate-semialdehyde dehydrogenase</fullName>
    </submittedName>
</protein>
<dbReference type="InterPro" id="IPR016161">
    <property type="entry name" value="Ald_DH/histidinol_DH"/>
</dbReference>
<gene>
    <name evidence="5" type="ORF">EV139_3131</name>
</gene>
<sequence>MPHYQITDPSTGEVVAHYPAASDAEVTAAIDAAADAYRGTVAADRAERAHKIARVAELHLERADELAEIIAQEMGKPIEQSRGEVEFSASIYQYYADASVAHLADEEIANEGGGRAFVRRVGLGVILGIMPWNFPYYQVARFAAPNLILGNTIVLKHAEQCPRSAEAIAAIYRDAGFGDSYVNLRATHGQIERVIADPRVQGVSLTGSERAGAAVAEIAGRHLKKVVLELGGSDVFLVLDTADLDAAVEMAVEGRIENSGQACNGSKRIVVTDEYYDEFAAKFIAAMGEVTSGPASETGINIGPLSSQRAAELLGEQVSRAVAQGAVLELGATAATGAFFPPTVLSGVTPAMDAYREELFGPAAVLYRVADDAAAIELANSSPYGLGSVVICEDRERAVSVGDRLDVGMVFMNGVGLDGPHLPFGGVKRSGFGRELGRYALEEFANKKLYVFAD</sequence>
<dbReference type="InterPro" id="IPR015590">
    <property type="entry name" value="Aldehyde_DH_dom"/>
</dbReference>
<dbReference type="PANTHER" id="PTHR43217">
    <property type="entry name" value="SUCCINATE SEMIALDEHYDE DEHYDROGENASE [NAD(P)+] SAD"/>
    <property type="match status" value="1"/>
</dbReference>